<accession>A0A5B6VDG0</accession>
<keyword evidence="2" id="KW-1185">Reference proteome</keyword>
<name>A0A5B6VDG0_9ROSI</name>
<comment type="caution">
    <text evidence="1">The sequence shown here is derived from an EMBL/GenBank/DDBJ whole genome shotgun (WGS) entry which is preliminary data.</text>
</comment>
<evidence type="ECO:0000313" key="1">
    <source>
        <dbReference type="EMBL" id="KAA3467198.1"/>
    </source>
</evidence>
<dbReference type="PANTHER" id="PTHR45835">
    <property type="entry name" value="YALI0A06105P"/>
    <property type="match status" value="1"/>
</dbReference>
<dbReference type="EMBL" id="SMMG02000007">
    <property type="protein sequence ID" value="KAA3467198.1"/>
    <property type="molecule type" value="Genomic_DNA"/>
</dbReference>
<dbReference type="OrthoDB" id="1002254at2759"/>
<evidence type="ECO:0000313" key="2">
    <source>
        <dbReference type="Proteomes" id="UP000325315"/>
    </source>
</evidence>
<gene>
    <name evidence="1" type="ORF">EPI10_002231</name>
</gene>
<dbReference type="Proteomes" id="UP000325315">
    <property type="component" value="Unassembled WGS sequence"/>
</dbReference>
<sequence length="93" mass="10892">MYFRNRLCVPDSSRPKQDILLEAHSSTYSIHPGMKHEILEFVTKCLVCQQVKAKHQVPSGLLQRITILEWKWERVTMDFLLSLPVTPRKKDSI</sequence>
<reference evidence="2" key="1">
    <citation type="journal article" date="2019" name="Plant Biotechnol. J.">
        <title>Genome sequencing of the Australian wild diploid species Gossypium australe highlights disease resistance and delayed gland morphogenesis.</title>
        <authorList>
            <person name="Cai Y."/>
            <person name="Cai X."/>
            <person name="Wang Q."/>
            <person name="Wang P."/>
            <person name="Zhang Y."/>
            <person name="Cai C."/>
            <person name="Xu Y."/>
            <person name="Wang K."/>
            <person name="Zhou Z."/>
            <person name="Wang C."/>
            <person name="Geng S."/>
            <person name="Li B."/>
            <person name="Dong Q."/>
            <person name="Hou Y."/>
            <person name="Wang H."/>
            <person name="Ai P."/>
            <person name="Liu Z."/>
            <person name="Yi F."/>
            <person name="Sun M."/>
            <person name="An G."/>
            <person name="Cheng J."/>
            <person name="Zhang Y."/>
            <person name="Shi Q."/>
            <person name="Xie Y."/>
            <person name="Shi X."/>
            <person name="Chang Y."/>
            <person name="Huang F."/>
            <person name="Chen Y."/>
            <person name="Hong S."/>
            <person name="Mi L."/>
            <person name="Sun Q."/>
            <person name="Zhang L."/>
            <person name="Zhou B."/>
            <person name="Peng R."/>
            <person name="Zhang X."/>
            <person name="Liu F."/>
        </authorList>
    </citation>
    <scope>NUCLEOTIDE SEQUENCE [LARGE SCALE GENOMIC DNA]</scope>
    <source>
        <strain evidence="2">cv. PA1801</strain>
    </source>
</reference>
<proteinExistence type="predicted"/>
<dbReference type="AlphaFoldDB" id="A0A5B6VDG0"/>
<protein>
    <submittedName>
        <fullName evidence="1">Integrase</fullName>
    </submittedName>
</protein>
<organism evidence="1 2">
    <name type="scientific">Gossypium australe</name>
    <dbReference type="NCBI Taxonomy" id="47621"/>
    <lineage>
        <taxon>Eukaryota</taxon>
        <taxon>Viridiplantae</taxon>
        <taxon>Streptophyta</taxon>
        <taxon>Embryophyta</taxon>
        <taxon>Tracheophyta</taxon>
        <taxon>Spermatophyta</taxon>
        <taxon>Magnoliopsida</taxon>
        <taxon>eudicotyledons</taxon>
        <taxon>Gunneridae</taxon>
        <taxon>Pentapetalae</taxon>
        <taxon>rosids</taxon>
        <taxon>malvids</taxon>
        <taxon>Malvales</taxon>
        <taxon>Malvaceae</taxon>
        <taxon>Malvoideae</taxon>
        <taxon>Gossypium</taxon>
    </lineage>
</organism>
<dbReference type="PANTHER" id="PTHR45835:SF99">
    <property type="entry name" value="CHROMO DOMAIN-CONTAINING PROTEIN-RELATED"/>
    <property type="match status" value="1"/>
</dbReference>